<dbReference type="AlphaFoldDB" id="A0A7J8MTC6"/>
<organism evidence="2 3">
    <name type="scientific">Gossypium lobatum</name>
    <dbReference type="NCBI Taxonomy" id="34289"/>
    <lineage>
        <taxon>Eukaryota</taxon>
        <taxon>Viridiplantae</taxon>
        <taxon>Streptophyta</taxon>
        <taxon>Embryophyta</taxon>
        <taxon>Tracheophyta</taxon>
        <taxon>Spermatophyta</taxon>
        <taxon>Magnoliopsida</taxon>
        <taxon>eudicotyledons</taxon>
        <taxon>Gunneridae</taxon>
        <taxon>Pentapetalae</taxon>
        <taxon>rosids</taxon>
        <taxon>malvids</taxon>
        <taxon>Malvales</taxon>
        <taxon>Malvaceae</taxon>
        <taxon>Malvoideae</taxon>
        <taxon>Gossypium</taxon>
    </lineage>
</organism>
<dbReference type="InterPro" id="IPR044730">
    <property type="entry name" value="RNase_H-like_dom_plant"/>
</dbReference>
<dbReference type="EMBL" id="JABEZX010000010">
    <property type="protein sequence ID" value="MBA0567981.1"/>
    <property type="molecule type" value="Genomic_DNA"/>
</dbReference>
<evidence type="ECO:0000313" key="3">
    <source>
        <dbReference type="Proteomes" id="UP000593572"/>
    </source>
</evidence>
<dbReference type="InterPro" id="IPR012337">
    <property type="entry name" value="RNaseH-like_sf"/>
</dbReference>
<dbReference type="PANTHER" id="PTHR47723">
    <property type="entry name" value="OS05G0353850 PROTEIN"/>
    <property type="match status" value="1"/>
</dbReference>
<proteinExistence type="predicted"/>
<dbReference type="Pfam" id="PF13456">
    <property type="entry name" value="RVT_3"/>
    <property type="match status" value="1"/>
</dbReference>
<protein>
    <recommendedName>
        <fullName evidence="1">RNase H type-1 domain-containing protein</fullName>
    </recommendedName>
</protein>
<evidence type="ECO:0000313" key="2">
    <source>
        <dbReference type="EMBL" id="MBA0567981.1"/>
    </source>
</evidence>
<dbReference type="PANTHER" id="PTHR47723:SF24">
    <property type="entry name" value="RNASE H TYPE-1 DOMAIN-CONTAINING PROTEIN"/>
    <property type="match status" value="1"/>
</dbReference>
<comment type="caution">
    <text evidence="2">The sequence shown here is derived from an EMBL/GenBank/DDBJ whole genome shotgun (WGS) entry which is preliminary data.</text>
</comment>
<reference evidence="2 3" key="1">
    <citation type="journal article" date="2019" name="Genome Biol. Evol.">
        <title>Insights into the evolution of the New World diploid cottons (Gossypium, subgenus Houzingenia) based on genome sequencing.</title>
        <authorList>
            <person name="Grover C.E."/>
            <person name="Arick M.A. 2nd"/>
            <person name="Thrash A."/>
            <person name="Conover J.L."/>
            <person name="Sanders W.S."/>
            <person name="Peterson D.G."/>
            <person name="Frelichowski J.E."/>
            <person name="Scheffler J.A."/>
            <person name="Scheffler B.E."/>
            <person name="Wendel J.F."/>
        </authorList>
    </citation>
    <scope>NUCLEOTIDE SEQUENCE [LARGE SCALE GENOMIC DNA]</scope>
    <source>
        <strain evidence="2">157</strain>
        <tissue evidence="2">Leaf</tissue>
    </source>
</reference>
<dbReference type="InterPro" id="IPR036397">
    <property type="entry name" value="RNaseH_sf"/>
</dbReference>
<dbReference type="GO" id="GO:0004523">
    <property type="term" value="F:RNA-DNA hybrid ribonuclease activity"/>
    <property type="evidence" value="ECO:0007669"/>
    <property type="project" value="InterPro"/>
</dbReference>
<sequence length="143" mass="16260">MNGELLFGFNRYLGKCLIFDAELWSIFEGIKLVQRRGHDSVIILSDSLDVVQAIQGSISSTLNSALIWRIQSILSQEKLWLLRCIPREQNEVADCMAKEALSSRVDLQFFESPPIMVRNFLDLDHLVDIDIVVNAEGCRFKCA</sequence>
<name>A0A7J8MTC6_9ROSI</name>
<dbReference type="Proteomes" id="UP000593572">
    <property type="component" value="Unassembled WGS sequence"/>
</dbReference>
<gene>
    <name evidence="2" type="ORF">Golob_005509</name>
</gene>
<keyword evidence="3" id="KW-1185">Reference proteome</keyword>
<dbReference type="InterPro" id="IPR053151">
    <property type="entry name" value="RNase_H-like"/>
</dbReference>
<dbReference type="InterPro" id="IPR002156">
    <property type="entry name" value="RNaseH_domain"/>
</dbReference>
<dbReference type="GO" id="GO:0003676">
    <property type="term" value="F:nucleic acid binding"/>
    <property type="evidence" value="ECO:0007669"/>
    <property type="project" value="InterPro"/>
</dbReference>
<feature type="domain" description="RNase H type-1" evidence="1">
    <location>
        <begin position="2"/>
        <end position="100"/>
    </location>
</feature>
<dbReference type="SUPFAM" id="SSF53098">
    <property type="entry name" value="Ribonuclease H-like"/>
    <property type="match status" value="1"/>
</dbReference>
<dbReference type="CDD" id="cd06222">
    <property type="entry name" value="RNase_H_like"/>
    <property type="match status" value="1"/>
</dbReference>
<accession>A0A7J8MTC6</accession>
<evidence type="ECO:0000259" key="1">
    <source>
        <dbReference type="Pfam" id="PF13456"/>
    </source>
</evidence>
<dbReference type="Gene3D" id="3.30.420.10">
    <property type="entry name" value="Ribonuclease H-like superfamily/Ribonuclease H"/>
    <property type="match status" value="1"/>
</dbReference>